<sequence>MKMVSPVEVTPERITKILDAQEVIWQQDPEDNTILVPFVNMMLICQLNGGGILSAHGMWRGDLRDPQDKEKAEAFAQDFNSRSLVPKVYVSPDSEGSFKLHTESNTVIPAGLNDIQLESFLMVSFQSSLFAASKLEEALPHLVTWNEDGTPKEEGAN</sequence>
<keyword evidence="2" id="KW-1185">Reference proteome</keyword>
<proteinExistence type="predicted"/>
<dbReference type="EMBL" id="MQSV01000001">
    <property type="protein sequence ID" value="OKL49493.1"/>
    <property type="molecule type" value="Genomic_DNA"/>
</dbReference>
<dbReference type="OrthoDB" id="3255760at2"/>
<dbReference type="STRING" id="1921764.BSR28_01925"/>
<accession>A0A1Q5PPP1</accession>
<dbReference type="RefSeq" id="WP_073713187.1">
    <property type="nucleotide sequence ID" value="NZ_MQSU01000001.1"/>
</dbReference>
<comment type="caution">
    <text evidence="1">The sequence shown here is derived from an EMBL/GenBank/DDBJ whole genome shotgun (WGS) entry which is preliminary data.</text>
</comment>
<reference evidence="1 2" key="1">
    <citation type="submission" date="2016-11" db="EMBL/GenBank/DDBJ databases">
        <title>Actinomyces gypaetusis sp. nov. isolated from the vulture Gypaetus barbatus in Qinghai Tibet Plateau China.</title>
        <authorList>
            <person name="Meng X."/>
        </authorList>
    </citation>
    <scope>NUCLEOTIDE SEQUENCE [LARGE SCALE GENOMIC DNA]</scope>
    <source>
        <strain evidence="1 2">VUL4_2</strain>
    </source>
</reference>
<evidence type="ECO:0000313" key="2">
    <source>
        <dbReference type="Proteomes" id="UP000186785"/>
    </source>
</evidence>
<evidence type="ECO:0000313" key="1">
    <source>
        <dbReference type="EMBL" id="OKL49493.1"/>
    </source>
</evidence>
<dbReference type="Proteomes" id="UP000186785">
    <property type="component" value="Unassembled WGS sequence"/>
</dbReference>
<organism evidence="1 2">
    <name type="scientific">Boudabousia liubingyangii</name>
    <dbReference type="NCBI Taxonomy" id="1921764"/>
    <lineage>
        <taxon>Bacteria</taxon>
        <taxon>Bacillati</taxon>
        <taxon>Actinomycetota</taxon>
        <taxon>Actinomycetes</taxon>
        <taxon>Actinomycetales</taxon>
        <taxon>Actinomycetaceae</taxon>
        <taxon>Boudabousia</taxon>
    </lineage>
</organism>
<evidence type="ECO:0008006" key="3">
    <source>
        <dbReference type="Google" id="ProtNLM"/>
    </source>
</evidence>
<dbReference type="AlphaFoldDB" id="A0A1Q5PPP1"/>
<name>A0A1Q5PPP1_9ACTO</name>
<gene>
    <name evidence="1" type="ORF">BSR29_00585</name>
</gene>
<protein>
    <recommendedName>
        <fullName evidence="3">YbjN domain-containing protein</fullName>
    </recommendedName>
</protein>